<name>A0AA39UTP8_9AGAR</name>
<feature type="domain" description="RNase H type-1" evidence="1">
    <location>
        <begin position="1"/>
        <end position="86"/>
    </location>
</feature>
<proteinExistence type="predicted"/>
<accession>A0AA39UTP8</accession>
<protein>
    <recommendedName>
        <fullName evidence="1">RNase H type-1 domain-containing protein</fullName>
    </recommendedName>
</protein>
<keyword evidence="3" id="KW-1185">Reference proteome</keyword>
<dbReference type="InterPro" id="IPR012337">
    <property type="entry name" value="RNaseH-like_sf"/>
</dbReference>
<sequence>IATQKADEAQPLEVKSDSMTVIMATTTQLKKNEDRGWIGVADAHAYQALVANMRERLGPTTLQWVKGHSGIEGNEEADRLATKGLTKEFPDKIEFTIKPPYNITGAKLQTISQLIAYKAIRTTQTRNKGRIYQKQMQRRKTRINLGRTQAAVEELVGRQPSDKLIWLGIRHKDFSKSVRQFLWMTMHDAYKVGSWWEDKPGYERGRCATCNQTETMEHILFECEAPGQNQVWKLTQELWARKESKLPKLDFATLLATPFIKLNGRGETELQGDTRLAKIVITEAAHLIWRLRNERVIQREGNGTASDQEIRNKFLYAMNDRLQIDLASLKRKKRKKRGISTESVLRTWSGVVKNEQDLPEDWTGTAGVLVGMASSIAGR</sequence>
<evidence type="ECO:0000313" key="3">
    <source>
        <dbReference type="Proteomes" id="UP001175228"/>
    </source>
</evidence>
<dbReference type="Proteomes" id="UP001175228">
    <property type="component" value="Unassembled WGS sequence"/>
</dbReference>
<gene>
    <name evidence="2" type="ORF">EDD18DRAFT_1064832</name>
</gene>
<dbReference type="EMBL" id="JAUEPU010000004">
    <property type="protein sequence ID" value="KAK0502753.1"/>
    <property type="molecule type" value="Genomic_DNA"/>
</dbReference>
<reference evidence="2" key="1">
    <citation type="submission" date="2023-06" db="EMBL/GenBank/DDBJ databases">
        <authorList>
            <consortium name="Lawrence Berkeley National Laboratory"/>
            <person name="Ahrendt S."/>
            <person name="Sahu N."/>
            <person name="Indic B."/>
            <person name="Wong-Bajracharya J."/>
            <person name="Merenyi Z."/>
            <person name="Ke H.-M."/>
            <person name="Monk M."/>
            <person name="Kocsube S."/>
            <person name="Drula E."/>
            <person name="Lipzen A."/>
            <person name="Balint B."/>
            <person name="Henrissat B."/>
            <person name="Andreopoulos B."/>
            <person name="Martin F.M."/>
            <person name="Harder C.B."/>
            <person name="Rigling D."/>
            <person name="Ford K.L."/>
            <person name="Foster G.D."/>
            <person name="Pangilinan J."/>
            <person name="Papanicolaou A."/>
            <person name="Barry K."/>
            <person name="LaButti K."/>
            <person name="Viragh M."/>
            <person name="Koriabine M."/>
            <person name="Yan M."/>
            <person name="Riley R."/>
            <person name="Champramary S."/>
            <person name="Plett K.L."/>
            <person name="Tsai I.J."/>
            <person name="Slot J."/>
            <person name="Sipos G."/>
            <person name="Plett J."/>
            <person name="Nagy L.G."/>
            <person name="Grigoriev I.V."/>
        </authorList>
    </citation>
    <scope>NUCLEOTIDE SEQUENCE</scope>
    <source>
        <strain evidence="2">HWK02</strain>
    </source>
</reference>
<dbReference type="SUPFAM" id="SSF53098">
    <property type="entry name" value="Ribonuclease H-like"/>
    <property type="match status" value="1"/>
</dbReference>
<dbReference type="InterPro" id="IPR002156">
    <property type="entry name" value="RNaseH_domain"/>
</dbReference>
<comment type="caution">
    <text evidence="2">The sequence shown here is derived from an EMBL/GenBank/DDBJ whole genome shotgun (WGS) entry which is preliminary data.</text>
</comment>
<dbReference type="GO" id="GO:0004523">
    <property type="term" value="F:RNA-DNA hybrid ribonuclease activity"/>
    <property type="evidence" value="ECO:0007669"/>
    <property type="project" value="InterPro"/>
</dbReference>
<dbReference type="GO" id="GO:0003676">
    <property type="term" value="F:nucleic acid binding"/>
    <property type="evidence" value="ECO:0007669"/>
    <property type="project" value="InterPro"/>
</dbReference>
<evidence type="ECO:0000259" key="1">
    <source>
        <dbReference type="PROSITE" id="PS50879"/>
    </source>
</evidence>
<dbReference type="InterPro" id="IPR026960">
    <property type="entry name" value="RVT-Znf"/>
</dbReference>
<dbReference type="Pfam" id="PF00075">
    <property type="entry name" value="RNase_H"/>
    <property type="match status" value="1"/>
</dbReference>
<evidence type="ECO:0000313" key="2">
    <source>
        <dbReference type="EMBL" id="KAK0502753.1"/>
    </source>
</evidence>
<dbReference type="InterPro" id="IPR036397">
    <property type="entry name" value="RNaseH_sf"/>
</dbReference>
<feature type="non-terminal residue" evidence="2">
    <location>
        <position position="1"/>
    </location>
</feature>
<organism evidence="2 3">
    <name type="scientific">Armillaria luteobubalina</name>
    <dbReference type="NCBI Taxonomy" id="153913"/>
    <lineage>
        <taxon>Eukaryota</taxon>
        <taxon>Fungi</taxon>
        <taxon>Dikarya</taxon>
        <taxon>Basidiomycota</taxon>
        <taxon>Agaricomycotina</taxon>
        <taxon>Agaricomycetes</taxon>
        <taxon>Agaricomycetidae</taxon>
        <taxon>Agaricales</taxon>
        <taxon>Marasmiineae</taxon>
        <taxon>Physalacriaceae</taxon>
        <taxon>Armillaria</taxon>
    </lineage>
</organism>
<dbReference type="PROSITE" id="PS50879">
    <property type="entry name" value="RNASE_H_1"/>
    <property type="match status" value="1"/>
</dbReference>
<dbReference type="Pfam" id="PF13966">
    <property type="entry name" value="zf-RVT"/>
    <property type="match status" value="1"/>
</dbReference>
<dbReference type="Gene3D" id="3.30.420.10">
    <property type="entry name" value="Ribonuclease H-like superfamily/Ribonuclease H"/>
    <property type="match status" value="1"/>
</dbReference>
<dbReference type="AlphaFoldDB" id="A0AA39UTP8"/>